<name>A0A4Q4MGF8_9PLEO</name>
<gene>
    <name evidence="3" type="ORF">AA0114_g6282</name>
</gene>
<proteinExistence type="predicted"/>
<feature type="compositionally biased region" description="Low complexity" evidence="1">
    <location>
        <begin position="537"/>
        <end position="550"/>
    </location>
</feature>
<dbReference type="Pfam" id="PF20233">
    <property type="entry name" value="DUF6590"/>
    <property type="match status" value="1"/>
</dbReference>
<evidence type="ECO:0000313" key="4">
    <source>
        <dbReference type="Proteomes" id="UP000292402"/>
    </source>
</evidence>
<feature type="region of interest" description="Disordered" evidence="1">
    <location>
        <begin position="509"/>
        <end position="550"/>
    </location>
</feature>
<dbReference type="AlphaFoldDB" id="A0A4Q4MGF8"/>
<accession>A0A4Q4MGF8</accession>
<evidence type="ECO:0000313" key="3">
    <source>
        <dbReference type="EMBL" id="RYN49774.1"/>
    </source>
</evidence>
<dbReference type="PANTHER" id="PTHR35391">
    <property type="entry name" value="C2H2-TYPE DOMAIN-CONTAINING PROTEIN-RELATED"/>
    <property type="match status" value="1"/>
</dbReference>
<feature type="compositionally biased region" description="Low complexity" evidence="1">
    <location>
        <begin position="517"/>
        <end position="530"/>
    </location>
</feature>
<organism evidence="3 4">
    <name type="scientific">Alternaria tenuissima</name>
    <dbReference type="NCBI Taxonomy" id="119927"/>
    <lineage>
        <taxon>Eukaryota</taxon>
        <taxon>Fungi</taxon>
        <taxon>Dikarya</taxon>
        <taxon>Ascomycota</taxon>
        <taxon>Pezizomycotina</taxon>
        <taxon>Dothideomycetes</taxon>
        <taxon>Pleosporomycetidae</taxon>
        <taxon>Pleosporales</taxon>
        <taxon>Pleosporineae</taxon>
        <taxon>Pleosporaceae</taxon>
        <taxon>Alternaria</taxon>
        <taxon>Alternaria sect. Alternaria</taxon>
        <taxon>Alternaria alternata complex</taxon>
    </lineage>
</organism>
<dbReference type="InterPro" id="IPR046497">
    <property type="entry name" value="DUF6590"/>
</dbReference>
<evidence type="ECO:0000259" key="2">
    <source>
        <dbReference type="Pfam" id="PF20233"/>
    </source>
</evidence>
<feature type="domain" description="DUF6590" evidence="2">
    <location>
        <begin position="755"/>
        <end position="895"/>
    </location>
</feature>
<dbReference type="EMBL" id="PDXA01000019">
    <property type="protein sequence ID" value="RYN49774.1"/>
    <property type="molecule type" value="Genomic_DNA"/>
</dbReference>
<sequence length="912" mass="99890">MQEAVTSRTKPSLMKLVAKKVKEKESLGLYESSVDIENAVNIDYGANPHWKRGHRCWEAKGEAAQQYKSMESSLLNELNQSRKESFCEVCISLFMVGKSPRHAKPIILISSEDKRSRQEAKAALDSSGILEDTGFKIGLLKYLPSGPIHPVASIRDGSLDGTALHRSPSSYSSSEPTPSALSSNFAYYNLNRDLQAIGMPIYVKTDENVVRMATANLLYNGKGYGYMTAAHIFDGWTKASSNKDDGEEDLVGGIPFDSDSDSDGDFYDEEYIPTPQNLRSTKAVSSKPQASRVHGTWLGKSQGASSETFLVDDEALSELVVLGRVSTSQKDLDFAIITVSDSKLEKQLDNLTSFGDRQHDRLSAIKPFPSKVTAFTTHGPVDGASFHVSTLIRLPGSDRYRSLYGFAYEGSIEVGDCGSLVFSKDNRSLYGMIIAASDKEAIAYVVVGDQIVQSIAEVGQWRMSHMDRDPNNSSKSSDTTRAESSKDTKVANRSTYGVLSPRTLLETAGIAAPQQKSSSTTTLLDTSATAVPQPKYTPTASPQQSTTSTPRAHYGPWTWSAPHNSYYSYLLADDGSTVLDTTWSGPATGSTTSQIPAAAQSYDSRVRSSGQLHQSVGSDYDTITSRTDNYQQPQYGYGTAMYGSLSPQSYPSAHASITTASGGSPYLQQVYQAQPSYPYTLSSPRQSQHTAPSGVTGEPSQYPISRRSVTSLPVDVQSTIQSKDRRYIQTNLSESYNHEQLDTRYRRVAQPSRAAFFVSGRVFKMLWTEPAGQINPGKTRNSTHFSTVQYGETALSEIRRFVVVCNKGDFSQCIPIQTYRGRGAAKPGLRMSDHGVIHTTTTAPNLLPGEALTRYSIQVLSTEGEDLEPESRVNYGKAYVVEHNVKVLDVGMVVEGHRYLIQQYFDAAMQAE</sequence>
<dbReference type="PANTHER" id="PTHR35391:SF5">
    <property type="entry name" value="DUF6590 DOMAIN-CONTAINING PROTEIN"/>
    <property type="match status" value="1"/>
</dbReference>
<reference evidence="4" key="1">
    <citation type="journal article" date="2019" name="bioRxiv">
        <title>Genomics, evolutionary history and diagnostics of the Alternaria alternata species group including apple and Asian pear pathotypes.</title>
        <authorList>
            <person name="Armitage A.D."/>
            <person name="Cockerton H.M."/>
            <person name="Sreenivasaprasad S."/>
            <person name="Woodhall J.W."/>
            <person name="Lane C.R."/>
            <person name="Harrison R.J."/>
            <person name="Clarkson J.P."/>
        </authorList>
    </citation>
    <scope>NUCLEOTIDE SEQUENCE [LARGE SCALE GENOMIC DNA]</scope>
    <source>
        <strain evidence="4">FERA 1082</strain>
    </source>
</reference>
<feature type="region of interest" description="Disordered" evidence="1">
    <location>
        <begin position="463"/>
        <end position="493"/>
    </location>
</feature>
<feature type="region of interest" description="Disordered" evidence="1">
    <location>
        <begin position="677"/>
        <end position="701"/>
    </location>
</feature>
<evidence type="ECO:0000256" key="1">
    <source>
        <dbReference type="SAM" id="MobiDB-lite"/>
    </source>
</evidence>
<feature type="compositionally biased region" description="Basic and acidic residues" evidence="1">
    <location>
        <begin position="478"/>
        <end position="490"/>
    </location>
</feature>
<dbReference type="Proteomes" id="UP000292402">
    <property type="component" value="Unassembled WGS sequence"/>
</dbReference>
<comment type="caution">
    <text evidence="3">The sequence shown here is derived from an EMBL/GenBank/DDBJ whole genome shotgun (WGS) entry which is preliminary data.</text>
</comment>
<protein>
    <recommendedName>
        <fullName evidence="2">DUF6590 domain-containing protein</fullName>
    </recommendedName>
</protein>